<dbReference type="InterPro" id="IPR037185">
    <property type="entry name" value="EmrE-like"/>
</dbReference>
<dbReference type="EMBL" id="BMNR01000003">
    <property type="protein sequence ID" value="GGK21516.1"/>
    <property type="molecule type" value="Genomic_DNA"/>
</dbReference>
<feature type="transmembrane region" description="Helical" evidence="1">
    <location>
        <begin position="46"/>
        <end position="65"/>
    </location>
</feature>
<dbReference type="InterPro" id="IPR000620">
    <property type="entry name" value="EamA_dom"/>
</dbReference>
<evidence type="ECO:0000313" key="3">
    <source>
        <dbReference type="EMBL" id="GGK21516.1"/>
    </source>
</evidence>
<feature type="transmembrane region" description="Helical" evidence="1">
    <location>
        <begin position="274"/>
        <end position="292"/>
    </location>
</feature>
<reference evidence="3" key="1">
    <citation type="journal article" date="2014" name="Int. J. Syst. Evol. Microbiol.">
        <title>Complete genome sequence of Corynebacterium casei LMG S-19264T (=DSM 44701T), isolated from a smear-ripened cheese.</title>
        <authorList>
            <consortium name="US DOE Joint Genome Institute (JGI-PGF)"/>
            <person name="Walter F."/>
            <person name="Albersmeier A."/>
            <person name="Kalinowski J."/>
            <person name="Ruckert C."/>
        </authorList>
    </citation>
    <scope>NUCLEOTIDE SEQUENCE</scope>
    <source>
        <strain evidence="3">JCM 12862</strain>
    </source>
</reference>
<keyword evidence="1" id="KW-0472">Membrane</keyword>
<feature type="transmembrane region" description="Helical" evidence="1">
    <location>
        <begin position="161"/>
        <end position="179"/>
    </location>
</feature>
<name>A0A8J3FFR5_9FLAO</name>
<dbReference type="AlphaFoldDB" id="A0A8J3FFR5"/>
<feature type="transmembrane region" description="Helical" evidence="1">
    <location>
        <begin position="133"/>
        <end position="149"/>
    </location>
</feature>
<evidence type="ECO:0000313" key="4">
    <source>
        <dbReference type="Proteomes" id="UP000612329"/>
    </source>
</evidence>
<feature type="transmembrane region" description="Helical" evidence="1">
    <location>
        <begin position="191"/>
        <end position="213"/>
    </location>
</feature>
<organism evidence="3 4">
    <name type="scientific">Yeosuana aromativorans</name>
    <dbReference type="NCBI Taxonomy" id="288019"/>
    <lineage>
        <taxon>Bacteria</taxon>
        <taxon>Pseudomonadati</taxon>
        <taxon>Bacteroidota</taxon>
        <taxon>Flavobacteriia</taxon>
        <taxon>Flavobacteriales</taxon>
        <taxon>Flavobacteriaceae</taxon>
        <taxon>Yeosuana</taxon>
    </lineage>
</organism>
<dbReference type="SUPFAM" id="SSF103481">
    <property type="entry name" value="Multidrug resistance efflux transporter EmrE"/>
    <property type="match status" value="2"/>
</dbReference>
<feature type="transmembrane region" description="Helical" evidence="1">
    <location>
        <begin position="104"/>
        <end position="121"/>
    </location>
</feature>
<feature type="transmembrane region" description="Helical" evidence="1">
    <location>
        <begin position="77"/>
        <end position="98"/>
    </location>
</feature>
<keyword evidence="4" id="KW-1185">Reference proteome</keyword>
<protein>
    <recommendedName>
        <fullName evidence="2">EamA domain-containing protein</fullName>
    </recommendedName>
</protein>
<feature type="transmembrane region" description="Helical" evidence="1">
    <location>
        <begin position="20"/>
        <end position="40"/>
    </location>
</feature>
<keyword evidence="1" id="KW-1133">Transmembrane helix</keyword>
<feature type="transmembrane region" description="Helical" evidence="1">
    <location>
        <begin position="250"/>
        <end position="268"/>
    </location>
</feature>
<reference evidence="3" key="2">
    <citation type="submission" date="2020-09" db="EMBL/GenBank/DDBJ databases">
        <authorList>
            <person name="Sun Q."/>
            <person name="Ohkuma M."/>
        </authorList>
    </citation>
    <scope>NUCLEOTIDE SEQUENCE</scope>
    <source>
        <strain evidence="3">JCM 12862</strain>
    </source>
</reference>
<gene>
    <name evidence="3" type="ORF">GCM10007962_14580</name>
</gene>
<feature type="domain" description="EamA" evidence="2">
    <location>
        <begin position="23"/>
        <end position="148"/>
    </location>
</feature>
<keyword evidence="1" id="KW-0812">Transmembrane</keyword>
<proteinExistence type="predicted"/>
<dbReference type="GO" id="GO:0016020">
    <property type="term" value="C:membrane"/>
    <property type="evidence" value="ECO:0007669"/>
    <property type="project" value="InterPro"/>
</dbReference>
<evidence type="ECO:0000256" key="1">
    <source>
        <dbReference type="SAM" id="Phobius"/>
    </source>
</evidence>
<sequence>MCPLKNNKNKHMKNQHTSHLIELLIGTLFISTSGVLGKFIDLPTPVIIWCRCALGALFLYLFCRLKKFNITINSRKDFSTIFLSSLFLGVHWITYFYALKLSNVALGMLSLFTFPVITALLEPLFIKTKLNPIHIILGLIVLIGIYILAPEFNFENTQLKGVLVGVFSAVCYSLRNLILKQHVGQYSGTSLMMYQISILTIVLLPFMFVMDISNITTQYPYVILLALLTTAIGHSIFIHSLKYFSVSTASIINSIQPILGIIMAFFFLNEIPTWNTFFGGSLILATVIIESIRSRKA</sequence>
<dbReference type="Pfam" id="PF00892">
    <property type="entry name" value="EamA"/>
    <property type="match status" value="2"/>
</dbReference>
<comment type="caution">
    <text evidence="3">The sequence shown here is derived from an EMBL/GenBank/DDBJ whole genome shotgun (WGS) entry which is preliminary data.</text>
</comment>
<evidence type="ECO:0000259" key="2">
    <source>
        <dbReference type="Pfam" id="PF00892"/>
    </source>
</evidence>
<feature type="domain" description="EamA" evidence="2">
    <location>
        <begin position="160"/>
        <end position="289"/>
    </location>
</feature>
<dbReference type="Proteomes" id="UP000612329">
    <property type="component" value="Unassembled WGS sequence"/>
</dbReference>
<feature type="transmembrane region" description="Helical" evidence="1">
    <location>
        <begin position="219"/>
        <end position="238"/>
    </location>
</feature>
<accession>A0A8J3FFR5</accession>
<dbReference type="PANTHER" id="PTHR22911">
    <property type="entry name" value="ACYL-MALONYL CONDENSING ENZYME-RELATED"/>
    <property type="match status" value="1"/>
</dbReference>